<dbReference type="PANTHER" id="PTHR33116">
    <property type="entry name" value="REVERSE TRANSCRIPTASE ZINC-BINDING DOMAIN-CONTAINING PROTEIN-RELATED-RELATED"/>
    <property type="match status" value="1"/>
</dbReference>
<sequence>MFINQGKYLIFFFNPPFNIQCNIVRILGFQGGSLPSKYLGSPLVENALINISWEELLTKLEQKLSNEPLDSSLCLAKCFLSNQFCRPIYLFSVSAAPAKIIKAIKALQRPFYGVVPKRKRSGF</sequence>
<dbReference type="PANTHER" id="PTHR33116:SF78">
    <property type="entry name" value="OS12G0587133 PROTEIN"/>
    <property type="match status" value="1"/>
</dbReference>
<organism evidence="1">
    <name type="scientific">Picea glauca</name>
    <name type="common">White spruce</name>
    <name type="synonym">Pinus glauca</name>
    <dbReference type="NCBI Taxonomy" id="3330"/>
    <lineage>
        <taxon>Eukaryota</taxon>
        <taxon>Viridiplantae</taxon>
        <taxon>Streptophyta</taxon>
        <taxon>Embryophyta</taxon>
        <taxon>Tracheophyta</taxon>
        <taxon>Spermatophyta</taxon>
        <taxon>Pinopsida</taxon>
        <taxon>Pinidae</taxon>
        <taxon>Conifers I</taxon>
        <taxon>Pinales</taxon>
        <taxon>Pinaceae</taxon>
        <taxon>Picea</taxon>
    </lineage>
</organism>
<protein>
    <submittedName>
        <fullName evidence="1">Uncharacterized protein</fullName>
    </submittedName>
</protein>
<proteinExistence type="predicted"/>
<name>A0A101LYR2_PICGL</name>
<reference evidence="1" key="1">
    <citation type="journal article" date="2015" name="Genome Biol. Evol.">
        <title>Organellar Genomes of White Spruce (Picea glauca): Assembly and Annotation.</title>
        <authorList>
            <person name="Jackman S.D."/>
            <person name="Warren R.L."/>
            <person name="Gibb E.A."/>
            <person name="Vandervalk B.P."/>
            <person name="Mohamadi H."/>
            <person name="Chu J."/>
            <person name="Raymond A."/>
            <person name="Pleasance S."/>
            <person name="Coope R."/>
            <person name="Wildung M.R."/>
            <person name="Ritland C.E."/>
            <person name="Bousquet J."/>
            <person name="Jones S.J."/>
            <person name="Bohlmann J."/>
            <person name="Birol I."/>
        </authorList>
    </citation>
    <scope>NUCLEOTIDE SEQUENCE [LARGE SCALE GENOMIC DNA]</scope>
    <source>
        <tissue evidence="1">Flushing bud</tissue>
    </source>
</reference>
<accession>A0A101LYR2</accession>
<dbReference type="AlphaFoldDB" id="A0A101LYR2"/>
<geneLocation type="mitochondrion" evidence="1"/>
<keyword evidence="1" id="KW-0496">Mitochondrion</keyword>
<gene>
    <name evidence="1" type="ORF">ABT39_MTgene4830</name>
</gene>
<evidence type="ECO:0000313" key="1">
    <source>
        <dbReference type="EMBL" id="KUM47836.1"/>
    </source>
</evidence>
<comment type="caution">
    <text evidence="1">The sequence shown here is derived from an EMBL/GenBank/DDBJ whole genome shotgun (WGS) entry which is preliminary data.</text>
</comment>
<dbReference type="EMBL" id="LKAM01000006">
    <property type="protein sequence ID" value="KUM47836.1"/>
    <property type="molecule type" value="Genomic_DNA"/>
</dbReference>